<dbReference type="GO" id="GO:0003700">
    <property type="term" value="F:DNA-binding transcription factor activity"/>
    <property type="evidence" value="ECO:0007669"/>
    <property type="project" value="TreeGrafter"/>
</dbReference>
<dbReference type="KEGG" id="rfs:C1I64_14840"/>
<dbReference type="Gene3D" id="3.40.50.2300">
    <property type="match status" value="2"/>
</dbReference>
<reference evidence="5 6" key="1">
    <citation type="submission" date="2018-03" db="EMBL/GenBank/DDBJ databases">
        <title>Bacteriophage NCPPB3778 and a type I-E CRISPR drive the evolution of the US Biological Select Agent, Rathayibacter toxicus.</title>
        <authorList>
            <person name="Davis E.W.II."/>
            <person name="Tabima J.F."/>
            <person name="Weisberg A.J."/>
            <person name="Dantas Lopes L."/>
            <person name="Wiseman M.S."/>
            <person name="Wiseman M.S."/>
            <person name="Pupko T."/>
            <person name="Belcher M.S."/>
            <person name="Sechler A.J."/>
            <person name="Tancos M.A."/>
            <person name="Schroeder B.K."/>
            <person name="Murray T.D."/>
            <person name="Luster D.G."/>
            <person name="Schneider W.L."/>
            <person name="Rogers E."/>
            <person name="Andreote F.D."/>
            <person name="Grunwald N.J."/>
            <person name="Putnam M.L."/>
            <person name="Chang J.H."/>
        </authorList>
    </citation>
    <scope>NUCLEOTIDE SEQUENCE [LARGE SCALE GENOMIC DNA]</scope>
    <source>
        <strain evidence="5 6">DSM 15932</strain>
    </source>
</reference>
<dbReference type="Pfam" id="PF00532">
    <property type="entry name" value="Peripla_BP_1"/>
    <property type="match status" value="1"/>
</dbReference>
<dbReference type="PROSITE" id="PS50932">
    <property type="entry name" value="HTH_LACI_2"/>
    <property type="match status" value="1"/>
</dbReference>
<dbReference type="InterPro" id="IPR000843">
    <property type="entry name" value="HTH_LacI"/>
</dbReference>
<dbReference type="Proteomes" id="UP000285317">
    <property type="component" value="Chromosome"/>
</dbReference>
<dbReference type="SUPFAM" id="SSF47413">
    <property type="entry name" value="lambda repressor-like DNA-binding domains"/>
    <property type="match status" value="1"/>
</dbReference>
<evidence type="ECO:0000256" key="3">
    <source>
        <dbReference type="ARBA" id="ARBA00023163"/>
    </source>
</evidence>
<dbReference type="Pfam" id="PF00356">
    <property type="entry name" value="LacI"/>
    <property type="match status" value="1"/>
</dbReference>
<keyword evidence="1" id="KW-0805">Transcription regulation</keyword>
<dbReference type="InterPro" id="IPR028082">
    <property type="entry name" value="Peripla_BP_I"/>
</dbReference>
<sequence>MALPTVEDVARAAGVSRQTVSNVLNSPQIVRESTRERVEKAIGDLNYRPHASARRLRTRKSGTIGVRMDRVLDGVSGSLLDRFLHAVTEQADARGMRILLYTAASPEEEIERIGKLRDGADVDAFVLTSTFYGDQRTAWLIEQGVPFVTFGRPWGLDDQGDPQHLWVDVDGAAGVAQATAHLADEGCSRIAFFGWPDGSATGDDRRSGWERVMAERFAGVPLLVAEAEDDVQRARSAAIAFLEAHSEVDGLVCVSDSLALGASMAAVAVGRPSLAIVGFDNTPVAGAVGLSSVEQDLGAVAAGALELLLGEQGDDVVHRPLAPGEAHRLITPHLVVRTPLHHSES</sequence>
<dbReference type="CDD" id="cd01392">
    <property type="entry name" value="HTH_LacI"/>
    <property type="match status" value="1"/>
</dbReference>
<evidence type="ECO:0000256" key="1">
    <source>
        <dbReference type="ARBA" id="ARBA00023015"/>
    </source>
</evidence>
<keyword evidence="2" id="KW-0238">DNA-binding</keyword>
<dbReference type="RefSeq" id="WP_127887728.1">
    <property type="nucleotide sequence ID" value="NZ_CP028137.1"/>
</dbReference>
<evidence type="ECO:0000259" key="4">
    <source>
        <dbReference type="PROSITE" id="PS50932"/>
    </source>
</evidence>
<dbReference type="PANTHER" id="PTHR30146:SF109">
    <property type="entry name" value="HTH-TYPE TRANSCRIPTIONAL REGULATOR GALS"/>
    <property type="match status" value="1"/>
</dbReference>
<dbReference type="AlphaFoldDB" id="A0A3T0T3L4"/>
<dbReference type="Gene3D" id="1.10.260.40">
    <property type="entry name" value="lambda repressor-like DNA-binding domains"/>
    <property type="match status" value="1"/>
</dbReference>
<dbReference type="GO" id="GO:0000976">
    <property type="term" value="F:transcription cis-regulatory region binding"/>
    <property type="evidence" value="ECO:0007669"/>
    <property type="project" value="TreeGrafter"/>
</dbReference>
<protein>
    <submittedName>
        <fullName evidence="5">LacI family transcriptional regulator</fullName>
    </submittedName>
</protein>
<gene>
    <name evidence="5" type="ORF">C1I64_14840</name>
</gene>
<dbReference type="InterPro" id="IPR010982">
    <property type="entry name" value="Lambda_DNA-bd_dom_sf"/>
</dbReference>
<dbReference type="PROSITE" id="PS00356">
    <property type="entry name" value="HTH_LACI_1"/>
    <property type="match status" value="1"/>
</dbReference>
<proteinExistence type="predicted"/>
<dbReference type="EMBL" id="CP028137">
    <property type="protein sequence ID" value="AZZ53183.1"/>
    <property type="molecule type" value="Genomic_DNA"/>
</dbReference>
<dbReference type="InterPro" id="IPR001761">
    <property type="entry name" value="Peripla_BP/Lac1_sug-bd_dom"/>
</dbReference>
<accession>A0A3T0T3L4</accession>
<evidence type="ECO:0000256" key="2">
    <source>
        <dbReference type="ARBA" id="ARBA00023125"/>
    </source>
</evidence>
<dbReference type="PANTHER" id="PTHR30146">
    <property type="entry name" value="LACI-RELATED TRANSCRIPTIONAL REPRESSOR"/>
    <property type="match status" value="1"/>
</dbReference>
<feature type="domain" description="HTH lacI-type" evidence="4">
    <location>
        <begin position="4"/>
        <end position="58"/>
    </location>
</feature>
<keyword evidence="3" id="KW-0804">Transcription</keyword>
<name>A0A3T0T3L4_9MICO</name>
<organism evidence="5 6">
    <name type="scientific">Rathayibacter festucae DSM 15932</name>
    <dbReference type="NCBI Taxonomy" id="1328866"/>
    <lineage>
        <taxon>Bacteria</taxon>
        <taxon>Bacillati</taxon>
        <taxon>Actinomycetota</taxon>
        <taxon>Actinomycetes</taxon>
        <taxon>Micrococcales</taxon>
        <taxon>Microbacteriaceae</taxon>
        <taxon>Rathayibacter</taxon>
    </lineage>
</organism>
<dbReference type="SUPFAM" id="SSF53822">
    <property type="entry name" value="Periplasmic binding protein-like I"/>
    <property type="match status" value="1"/>
</dbReference>
<dbReference type="SMART" id="SM00354">
    <property type="entry name" value="HTH_LACI"/>
    <property type="match status" value="1"/>
</dbReference>
<dbReference type="PRINTS" id="PR00036">
    <property type="entry name" value="HTHLACI"/>
</dbReference>
<evidence type="ECO:0000313" key="5">
    <source>
        <dbReference type="EMBL" id="AZZ53183.1"/>
    </source>
</evidence>
<evidence type="ECO:0000313" key="6">
    <source>
        <dbReference type="Proteomes" id="UP000285317"/>
    </source>
</evidence>